<reference evidence="2 3" key="1">
    <citation type="submission" date="2020-12" db="EMBL/GenBank/DDBJ databases">
        <title>A novel species.</title>
        <authorList>
            <person name="Li K."/>
        </authorList>
    </citation>
    <scope>NUCLEOTIDE SEQUENCE [LARGE SCALE GENOMIC DNA]</scope>
    <source>
        <strain evidence="2 3">ZYC-3</strain>
    </source>
</reference>
<feature type="domain" description="Gp5/Type VI secretion system Vgr protein OB-fold" evidence="1">
    <location>
        <begin position="17"/>
        <end position="82"/>
    </location>
</feature>
<dbReference type="InterPro" id="IPR037026">
    <property type="entry name" value="Vgr_OB-fold_dom_sf"/>
</dbReference>
<accession>A0A7T7RFC4</accession>
<gene>
    <name evidence="2" type="ORF">JEQ17_37680</name>
</gene>
<organism evidence="2 3">
    <name type="scientific">Streptomyces liliifuscus</name>
    <dbReference type="NCBI Taxonomy" id="2797636"/>
    <lineage>
        <taxon>Bacteria</taxon>
        <taxon>Bacillati</taxon>
        <taxon>Actinomycetota</taxon>
        <taxon>Actinomycetes</taxon>
        <taxon>Kitasatosporales</taxon>
        <taxon>Streptomycetaceae</taxon>
        <taxon>Streptomyces</taxon>
    </lineage>
</organism>
<proteinExistence type="predicted"/>
<name>A0A7T7RFC4_9ACTN</name>
<dbReference type="Pfam" id="PF04717">
    <property type="entry name" value="Phage_base_V"/>
    <property type="match status" value="1"/>
</dbReference>
<dbReference type="Gene3D" id="3.10.450.190">
    <property type="match status" value="1"/>
</dbReference>
<dbReference type="AlphaFoldDB" id="A0A7T7RFC4"/>
<dbReference type="SUPFAM" id="SSF69255">
    <property type="entry name" value="gp5 N-terminal domain-like"/>
    <property type="match status" value="1"/>
</dbReference>
<dbReference type="Gene3D" id="2.40.50.230">
    <property type="entry name" value="Gp5 N-terminal domain"/>
    <property type="match status" value="1"/>
</dbReference>
<dbReference type="Proteomes" id="UP000595636">
    <property type="component" value="Chromosome"/>
</dbReference>
<dbReference type="InterPro" id="IPR006531">
    <property type="entry name" value="Gp5/Vgr_OB"/>
</dbReference>
<keyword evidence="3" id="KW-1185">Reference proteome</keyword>
<dbReference type="KEGG" id="slf:JEQ17_37680"/>
<evidence type="ECO:0000313" key="2">
    <source>
        <dbReference type="EMBL" id="QQM44577.1"/>
    </source>
</evidence>
<evidence type="ECO:0000313" key="3">
    <source>
        <dbReference type="Proteomes" id="UP000595636"/>
    </source>
</evidence>
<dbReference type="EMBL" id="CP066831">
    <property type="protein sequence ID" value="QQM44577.1"/>
    <property type="molecule type" value="Genomic_DNA"/>
</dbReference>
<sequence length="164" mass="17559">MFDITAQSFPGLYAATVRDVREDGRLLVSVPSVYDAEGTEADALARPCLPYGHFFVPPVGAKVWVAFENGDPGAPVWIGTWWPRGELPTEAGSPDRRVVKTSSGHVIVLDDSEGEERITLADPSGNRVELSGDGVLITCPQGLVIDATGQNVRITADKVEIKKG</sequence>
<dbReference type="RefSeq" id="WP_200399423.1">
    <property type="nucleotide sequence ID" value="NZ_CP066831.1"/>
</dbReference>
<protein>
    <recommendedName>
        <fullName evidence="1">Gp5/Type VI secretion system Vgr protein OB-fold domain-containing protein</fullName>
    </recommendedName>
</protein>
<evidence type="ECO:0000259" key="1">
    <source>
        <dbReference type="Pfam" id="PF04717"/>
    </source>
</evidence>